<protein>
    <submittedName>
        <fullName evidence="1">Uncharacterized protein</fullName>
    </submittedName>
</protein>
<accession>A0ACC2X095</accession>
<keyword evidence="2" id="KW-1185">Reference proteome</keyword>
<comment type="caution">
    <text evidence="1">The sequence shown here is derived from an EMBL/GenBank/DDBJ whole genome shotgun (WGS) entry which is preliminary data.</text>
</comment>
<gene>
    <name evidence="1" type="ORF">QFC22_004309</name>
</gene>
<dbReference type="Proteomes" id="UP001243375">
    <property type="component" value="Unassembled WGS sequence"/>
</dbReference>
<dbReference type="EMBL" id="JASBWU010000012">
    <property type="protein sequence ID" value="KAJ9117459.1"/>
    <property type="molecule type" value="Genomic_DNA"/>
</dbReference>
<name>A0ACC2X095_9TREE</name>
<evidence type="ECO:0000313" key="2">
    <source>
        <dbReference type="Proteomes" id="UP001243375"/>
    </source>
</evidence>
<organism evidence="1 2">
    <name type="scientific">Naganishia vaughanmartiniae</name>
    <dbReference type="NCBI Taxonomy" id="1424756"/>
    <lineage>
        <taxon>Eukaryota</taxon>
        <taxon>Fungi</taxon>
        <taxon>Dikarya</taxon>
        <taxon>Basidiomycota</taxon>
        <taxon>Agaricomycotina</taxon>
        <taxon>Tremellomycetes</taxon>
        <taxon>Filobasidiales</taxon>
        <taxon>Filobasidiaceae</taxon>
        <taxon>Naganishia</taxon>
    </lineage>
</organism>
<sequence>MEALPAASGPLAGQTIKQTTQHTEDTKEKSMIQKKAAQTLADEPDEVEKGEGLASLTFRKQEPLPSGALLIVGICMTTSNVVVGYSIILTAILLDLLAKDLKLAESDYQWTFNSYLLPLGCLSLVSGRASDIAGGKAVFIVGTMWQGLWTLITAFMKNDIGFFVCRALAGIGAALTMASNVAYRVVQGVS</sequence>
<reference evidence="1" key="1">
    <citation type="submission" date="2023-04" db="EMBL/GenBank/DDBJ databases">
        <title>Draft Genome sequencing of Naganishia species isolated from polar environments using Oxford Nanopore Technology.</title>
        <authorList>
            <person name="Leo P."/>
            <person name="Venkateswaran K."/>
        </authorList>
    </citation>
    <scope>NUCLEOTIDE SEQUENCE</scope>
    <source>
        <strain evidence="1">MNA-CCFEE 5425</strain>
    </source>
</reference>
<proteinExistence type="predicted"/>
<evidence type="ECO:0000313" key="1">
    <source>
        <dbReference type="EMBL" id="KAJ9117459.1"/>
    </source>
</evidence>